<organism evidence="1 2">
    <name type="scientific">Gigaspora margarita</name>
    <dbReference type="NCBI Taxonomy" id="4874"/>
    <lineage>
        <taxon>Eukaryota</taxon>
        <taxon>Fungi</taxon>
        <taxon>Fungi incertae sedis</taxon>
        <taxon>Mucoromycota</taxon>
        <taxon>Glomeromycotina</taxon>
        <taxon>Glomeromycetes</taxon>
        <taxon>Diversisporales</taxon>
        <taxon>Gigasporaceae</taxon>
        <taxon>Gigaspora</taxon>
    </lineage>
</organism>
<dbReference type="Proteomes" id="UP000439903">
    <property type="component" value="Unassembled WGS sequence"/>
</dbReference>
<dbReference type="OrthoDB" id="2476641at2759"/>
<dbReference type="EMBL" id="WTPW01001905">
    <property type="protein sequence ID" value="KAF0408150.1"/>
    <property type="molecule type" value="Genomic_DNA"/>
</dbReference>
<accession>A0A8H4A3J7</accession>
<evidence type="ECO:0000313" key="1">
    <source>
        <dbReference type="EMBL" id="KAF0408150.1"/>
    </source>
</evidence>
<keyword evidence="2" id="KW-1185">Reference proteome</keyword>
<proteinExistence type="predicted"/>
<reference evidence="1 2" key="1">
    <citation type="journal article" date="2019" name="Environ. Microbiol.">
        <title>At the nexus of three kingdoms: the genome of the mycorrhizal fungus Gigaspora margarita provides insights into plant, endobacterial and fungal interactions.</title>
        <authorList>
            <person name="Venice F."/>
            <person name="Ghignone S."/>
            <person name="Salvioli di Fossalunga A."/>
            <person name="Amselem J."/>
            <person name="Novero M."/>
            <person name="Xianan X."/>
            <person name="Sedzielewska Toro K."/>
            <person name="Morin E."/>
            <person name="Lipzen A."/>
            <person name="Grigoriev I.V."/>
            <person name="Henrissat B."/>
            <person name="Martin F.M."/>
            <person name="Bonfante P."/>
        </authorList>
    </citation>
    <scope>NUCLEOTIDE SEQUENCE [LARGE SCALE GENOMIC DNA]</scope>
    <source>
        <strain evidence="1 2">BEG34</strain>
    </source>
</reference>
<name>A0A8H4A3J7_GIGMA</name>
<sequence>MHYFWAFSEDIDFKSSHLENFELGLTKDKDLLDIFEKWTSKRILPASSYSTIYKNLDITFGEEKKQQLFKAFLKDNIYEEFYLTCYGSILMDTFFIFKDDK</sequence>
<protein>
    <submittedName>
        <fullName evidence="1">Uncharacterized protein</fullName>
    </submittedName>
</protein>
<gene>
    <name evidence="1" type="ORF">F8M41_008602</name>
</gene>
<dbReference type="AlphaFoldDB" id="A0A8H4A3J7"/>
<evidence type="ECO:0000313" key="2">
    <source>
        <dbReference type="Proteomes" id="UP000439903"/>
    </source>
</evidence>
<comment type="caution">
    <text evidence="1">The sequence shown here is derived from an EMBL/GenBank/DDBJ whole genome shotgun (WGS) entry which is preliminary data.</text>
</comment>